<keyword evidence="2" id="KW-1185">Reference proteome</keyword>
<organism evidence="1 2">
    <name type="scientific">Nyssa sinensis</name>
    <dbReference type="NCBI Taxonomy" id="561372"/>
    <lineage>
        <taxon>Eukaryota</taxon>
        <taxon>Viridiplantae</taxon>
        <taxon>Streptophyta</taxon>
        <taxon>Embryophyta</taxon>
        <taxon>Tracheophyta</taxon>
        <taxon>Spermatophyta</taxon>
        <taxon>Magnoliopsida</taxon>
        <taxon>eudicotyledons</taxon>
        <taxon>Gunneridae</taxon>
        <taxon>Pentapetalae</taxon>
        <taxon>asterids</taxon>
        <taxon>Cornales</taxon>
        <taxon>Nyssaceae</taxon>
        <taxon>Nyssa</taxon>
    </lineage>
</organism>
<accession>A0A5J5C5M3</accession>
<protein>
    <submittedName>
        <fullName evidence="1">Uncharacterized protein</fullName>
    </submittedName>
</protein>
<sequence>MWFPRPTRVNLQFKMDPVSATLNLSRYQNLCKLHLDGFMRKAPNLDKLPRNLISLPLKHNELAENPMVTLKELPKLKILKLVNSFKGGITILVLKTSGLEILIYLETASLLLCNVHDCTND</sequence>
<dbReference type="Proteomes" id="UP000325577">
    <property type="component" value="Linkage Group LG0"/>
</dbReference>
<evidence type="ECO:0000313" key="2">
    <source>
        <dbReference type="Proteomes" id="UP000325577"/>
    </source>
</evidence>
<dbReference type="AlphaFoldDB" id="A0A5J5C5M3"/>
<proteinExistence type="predicted"/>
<reference evidence="1 2" key="1">
    <citation type="submission" date="2019-09" db="EMBL/GenBank/DDBJ databases">
        <title>A chromosome-level genome assembly of the Chinese tupelo Nyssa sinensis.</title>
        <authorList>
            <person name="Yang X."/>
            <person name="Kang M."/>
            <person name="Yang Y."/>
            <person name="Xiong H."/>
            <person name="Wang M."/>
            <person name="Zhang Z."/>
            <person name="Wang Z."/>
            <person name="Wu H."/>
            <person name="Ma T."/>
            <person name="Liu J."/>
            <person name="Xi Z."/>
        </authorList>
    </citation>
    <scope>NUCLEOTIDE SEQUENCE [LARGE SCALE GENOMIC DNA]</scope>
    <source>
        <strain evidence="1">J267</strain>
        <tissue evidence="1">Leaf</tissue>
    </source>
</reference>
<name>A0A5J5C5M3_9ASTE</name>
<gene>
    <name evidence="1" type="ORF">F0562_001798</name>
</gene>
<dbReference type="EMBL" id="CM018031">
    <property type="protein sequence ID" value="KAA8550114.1"/>
    <property type="molecule type" value="Genomic_DNA"/>
</dbReference>
<dbReference type="OrthoDB" id="646178at2759"/>
<evidence type="ECO:0000313" key="1">
    <source>
        <dbReference type="EMBL" id="KAA8550114.1"/>
    </source>
</evidence>